<evidence type="ECO:0000313" key="6">
    <source>
        <dbReference type="Proteomes" id="UP000324222"/>
    </source>
</evidence>
<feature type="compositionally biased region" description="Basic and acidic residues" evidence="2">
    <location>
        <begin position="684"/>
        <end position="701"/>
    </location>
</feature>
<dbReference type="PROSITE" id="PS50156">
    <property type="entry name" value="SSD"/>
    <property type="match status" value="1"/>
</dbReference>
<feature type="region of interest" description="Disordered" evidence="2">
    <location>
        <begin position="682"/>
        <end position="711"/>
    </location>
</feature>
<evidence type="ECO:0000259" key="4">
    <source>
        <dbReference type="PROSITE" id="PS50156"/>
    </source>
</evidence>
<feature type="transmembrane region" description="Helical" evidence="3">
    <location>
        <begin position="292"/>
        <end position="310"/>
    </location>
</feature>
<organism evidence="5 6">
    <name type="scientific">Portunus trituberculatus</name>
    <name type="common">Swimming crab</name>
    <name type="synonym">Neptunus trituberculatus</name>
    <dbReference type="NCBI Taxonomy" id="210409"/>
    <lineage>
        <taxon>Eukaryota</taxon>
        <taxon>Metazoa</taxon>
        <taxon>Ecdysozoa</taxon>
        <taxon>Arthropoda</taxon>
        <taxon>Crustacea</taxon>
        <taxon>Multicrustacea</taxon>
        <taxon>Malacostraca</taxon>
        <taxon>Eumalacostraca</taxon>
        <taxon>Eucarida</taxon>
        <taxon>Decapoda</taxon>
        <taxon>Pleocyemata</taxon>
        <taxon>Brachyura</taxon>
        <taxon>Eubrachyura</taxon>
        <taxon>Portunoidea</taxon>
        <taxon>Portunidae</taxon>
        <taxon>Portuninae</taxon>
        <taxon>Portunus</taxon>
    </lineage>
</organism>
<feature type="domain" description="SSD" evidence="4">
    <location>
        <begin position="291"/>
        <end position="451"/>
    </location>
</feature>
<dbReference type="Pfam" id="PF12349">
    <property type="entry name" value="Sterol-sensing"/>
    <property type="match status" value="1"/>
</dbReference>
<dbReference type="GO" id="GO:0016020">
    <property type="term" value="C:membrane"/>
    <property type="evidence" value="ECO:0007669"/>
    <property type="project" value="TreeGrafter"/>
</dbReference>
<feature type="transmembrane region" description="Helical" evidence="3">
    <location>
        <begin position="394"/>
        <end position="416"/>
    </location>
</feature>
<feature type="transmembrane region" description="Helical" evidence="3">
    <location>
        <begin position="613"/>
        <end position="636"/>
    </location>
</feature>
<evidence type="ECO:0000256" key="3">
    <source>
        <dbReference type="SAM" id="Phobius"/>
    </source>
</evidence>
<dbReference type="PANTHER" id="PTHR10796">
    <property type="entry name" value="PATCHED-RELATED"/>
    <property type="match status" value="1"/>
</dbReference>
<feature type="transmembrane region" description="Helical" evidence="3">
    <location>
        <begin position="648"/>
        <end position="672"/>
    </location>
</feature>
<feature type="transmembrane region" description="Helical" evidence="3">
    <location>
        <begin position="502"/>
        <end position="520"/>
    </location>
</feature>
<comment type="similarity">
    <text evidence="1">Belongs to the patched family.</text>
</comment>
<name>A0A5B7D8Z9_PORTR</name>
<feature type="transmembrane region" description="Helical" evidence="3">
    <location>
        <begin position="322"/>
        <end position="348"/>
    </location>
</feature>
<dbReference type="OrthoDB" id="6510177at2759"/>
<dbReference type="EMBL" id="VSRR010000610">
    <property type="protein sequence ID" value="MPC17656.1"/>
    <property type="molecule type" value="Genomic_DNA"/>
</dbReference>
<evidence type="ECO:0000256" key="2">
    <source>
        <dbReference type="SAM" id="MobiDB-lite"/>
    </source>
</evidence>
<dbReference type="Proteomes" id="UP000324222">
    <property type="component" value="Unassembled WGS sequence"/>
</dbReference>
<dbReference type="SUPFAM" id="SSF82866">
    <property type="entry name" value="Multidrug efflux transporter AcrB transmembrane domain"/>
    <property type="match status" value="1"/>
</dbReference>
<feature type="transmembrane region" description="Helical" evidence="3">
    <location>
        <begin position="43"/>
        <end position="61"/>
    </location>
</feature>
<keyword evidence="3" id="KW-0812">Transmembrane</keyword>
<gene>
    <name evidence="5" type="primary">NPC1_1</name>
    <name evidence="5" type="ORF">E2C01_010521</name>
</gene>
<dbReference type="Gene3D" id="1.20.1640.10">
    <property type="entry name" value="Multidrug efflux transporter AcrB transmembrane domain"/>
    <property type="match status" value="2"/>
</dbReference>
<reference evidence="5 6" key="1">
    <citation type="submission" date="2019-05" db="EMBL/GenBank/DDBJ databases">
        <title>Another draft genome of Portunus trituberculatus and its Hox gene families provides insights of decapod evolution.</title>
        <authorList>
            <person name="Jeong J.-H."/>
            <person name="Song I."/>
            <person name="Kim S."/>
            <person name="Choi T."/>
            <person name="Kim D."/>
            <person name="Ryu S."/>
            <person name="Kim W."/>
        </authorList>
    </citation>
    <scope>NUCLEOTIDE SEQUENCE [LARGE SCALE GENOMIC DNA]</scope>
    <source>
        <tissue evidence="5">Muscle</tissue>
    </source>
</reference>
<dbReference type="InterPro" id="IPR053958">
    <property type="entry name" value="HMGCR/SNAP/NPC1-like_SSD"/>
</dbReference>
<dbReference type="InterPro" id="IPR000731">
    <property type="entry name" value="SSD"/>
</dbReference>
<keyword evidence="3" id="KW-0472">Membrane</keyword>
<comment type="caution">
    <text evidence="5">The sequence shown here is derived from an EMBL/GenBank/DDBJ whole genome shotgun (WGS) entry which is preliminary data.</text>
</comment>
<protein>
    <submittedName>
        <fullName evidence="5">Niemann-Pick C1 protein</fullName>
    </submittedName>
</protein>
<dbReference type="PANTHER" id="PTHR10796:SF130">
    <property type="entry name" value="PATCHED DOMAIN-CONTAINING PROTEIN 3-LIKE PROTEIN"/>
    <property type="match status" value="1"/>
</dbReference>
<keyword evidence="3" id="KW-1133">Transmembrane helix</keyword>
<accession>A0A5B7D8Z9</accession>
<dbReference type="AlphaFoldDB" id="A0A5B7D8Z9"/>
<keyword evidence="6" id="KW-1185">Reference proteome</keyword>
<evidence type="ECO:0000313" key="5">
    <source>
        <dbReference type="EMBL" id="MPC17656.1"/>
    </source>
</evidence>
<proteinExistence type="inferred from homology"/>
<feature type="transmembrane region" description="Helical" evidence="3">
    <location>
        <begin position="428"/>
        <end position="451"/>
    </location>
</feature>
<sequence>MEEADEHSPKLTCIQRVSYTVVNTLESFFYRYGHSVASHPGRYIAVILLMTGLSWIGFLNFKVEGRSEKLWIPQMYRIRNMLASIEITNSKGQSFNQSDLCARVPALGGKQRKELLKLKAQLFPGRQLDMEVDWSLMVDKRIYNRFYRRMPTACIDISILEMWGYSNATVFATLTDQDVINAINTVNLSSTFSYPMNFKELLSGVTTNSSGHVVAARTALTHMVMQVSTARIDEEVTNQAGLGEAVDPELFAWEGEYLKALGEANVTGGLELYYQAQRSFSEISENTIFGDVFYLALGNAILFIYVQLMLGKFNMVENRPILSMLGMLTTYLAVSMAFGLCSAVGLLYGPVHNILPLLMIGLGVDDMFVIVQCWQNLDHQERQLNLHKRMGQALRHAGVAITVTSMTDCGAFLIGATTVLPALRSFCIYAAVSVLILYAFQATFFVAWFTCDQRRVEEKRNGLFWCYKHKDWEPNKCSQVDLASQFFDKVYTKVLLLKPTKVLVFLVTAGLLGVSIWGVMHLRQYFDPILFIPHSSYLFQFLSKLLHFYPQAGERGTIYFGELNYPQELYKIGALGEALERSEGVASVNSWYDLMADYTLKDMGEGVNVMALMTWWGLTIDIITCINLVLSIGLCVDYSAHIALHFMQIFLGVFIYGVFHGLVFLPVLLSVLGPAPYLKPHHLPGRDQDEGQLRSLRDRMKPQPLEQAEGS</sequence>
<dbReference type="InterPro" id="IPR051697">
    <property type="entry name" value="Patched_domain-protein"/>
</dbReference>
<evidence type="ECO:0000256" key="1">
    <source>
        <dbReference type="ARBA" id="ARBA00005585"/>
    </source>
</evidence>